<dbReference type="CDD" id="cd02022">
    <property type="entry name" value="DPCK"/>
    <property type="match status" value="1"/>
</dbReference>
<evidence type="ECO:0000256" key="6">
    <source>
        <dbReference type="NCBIfam" id="TIGR00152"/>
    </source>
</evidence>
<dbReference type="UniPathway" id="UPA00241">
    <property type="reaction ID" value="UER00356"/>
</dbReference>
<dbReference type="EC" id="2.7.1.24" evidence="5 6"/>
<evidence type="ECO:0000256" key="4">
    <source>
        <dbReference type="ARBA" id="ARBA00022993"/>
    </source>
</evidence>
<accession>A0A7C5KDV6</accession>
<dbReference type="InterPro" id="IPR027417">
    <property type="entry name" value="P-loop_NTPase"/>
</dbReference>
<dbReference type="GO" id="GO:0015937">
    <property type="term" value="P:coenzyme A biosynthetic process"/>
    <property type="evidence" value="ECO:0007669"/>
    <property type="project" value="UniProtKB-UniRule"/>
</dbReference>
<dbReference type="GO" id="GO:0004140">
    <property type="term" value="F:dephospho-CoA kinase activity"/>
    <property type="evidence" value="ECO:0007669"/>
    <property type="project" value="UniProtKB-UniRule"/>
</dbReference>
<dbReference type="Gene3D" id="3.40.50.300">
    <property type="entry name" value="P-loop containing nucleotide triphosphate hydrolases"/>
    <property type="match status" value="1"/>
</dbReference>
<keyword evidence="5 7" id="KW-0418">Kinase</keyword>
<evidence type="ECO:0000256" key="3">
    <source>
        <dbReference type="ARBA" id="ARBA00022840"/>
    </source>
</evidence>
<dbReference type="EMBL" id="DRUY01000243">
    <property type="protein sequence ID" value="HHI66300.1"/>
    <property type="molecule type" value="Genomic_DNA"/>
</dbReference>
<dbReference type="NCBIfam" id="TIGR00152">
    <property type="entry name" value="dephospho-CoA kinase"/>
    <property type="match status" value="1"/>
</dbReference>
<comment type="catalytic activity">
    <reaction evidence="5">
        <text>3'-dephospho-CoA + ATP = ADP + CoA + H(+)</text>
        <dbReference type="Rhea" id="RHEA:18245"/>
        <dbReference type="ChEBI" id="CHEBI:15378"/>
        <dbReference type="ChEBI" id="CHEBI:30616"/>
        <dbReference type="ChEBI" id="CHEBI:57287"/>
        <dbReference type="ChEBI" id="CHEBI:57328"/>
        <dbReference type="ChEBI" id="CHEBI:456216"/>
        <dbReference type="EC" id="2.7.1.24"/>
    </reaction>
</comment>
<dbReference type="HAMAP" id="MF_00376">
    <property type="entry name" value="Dephospho_CoA_kinase"/>
    <property type="match status" value="1"/>
</dbReference>
<proteinExistence type="inferred from homology"/>
<dbReference type="Pfam" id="PF01121">
    <property type="entry name" value="CoaE"/>
    <property type="match status" value="1"/>
</dbReference>
<dbReference type="InterPro" id="IPR001977">
    <property type="entry name" value="Depp_CoAkinase"/>
</dbReference>
<keyword evidence="5" id="KW-0963">Cytoplasm</keyword>
<keyword evidence="5 7" id="KW-0808">Transferase</keyword>
<gene>
    <name evidence="5 7" type="primary">coaE</name>
    <name evidence="7" type="ORF">ENL70_07120</name>
</gene>
<comment type="function">
    <text evidence="5">Catalyzes the phosphorylation of the 3'-hydroxyl group of dephosphocoenzyme A to form coenzyme A.</text>
</comment>
<keyword evidence="3 5" id="KW-0067">ATP-binding</keyword>
<comment type="similarity">
    <text evidence="1 5">Belongs to the CoaE family.</text>
</comment>
<sequence>MEKKRLLIAITGPQGAGKSEVLNFLKSLGFEVYCADTVAKKVFYENFQDIYDMFKTYLSKEKNLDINVLRREIALIISKDKLMKKRLEDFMWPKIKECLKKLLNNKEKVVFVEIPLLFDANMEENFDIIWIVDAPFDVRLKRLIESRGYSEEEAKIRMNMQWPPSKSKSIEKCKIPIYYIDGSKNIEEVKKRVLELLNSL</sequence>
<dbReference type="AlphaFoldDB" id="A0A7C5KDV6"/>
<evidence type="ECO:0000256" key="2">
    <source>
        <dbReference type="ARBA" id="ARBA00022741"/>
    </source>
</evidence>
<dbReference type="PANTHER" id="PTHR10695:SF46">
    <property type="entry name" value="BIFUNCTIONAL COENZYME A SYNTHASE-RELATED"/>
    <property type="match status" value="1"/>
</dbReference>
<evidence type="ECO:0000256" key="1">
    <source>
        <dbReference type="ARBA" id="ARBA00009018"/>
    </source>
</evidence>
<comment type="subcellular location">
    <subcellularLocation>
        <location evidence="5">Cytoplasm</location>
    </subcellularLocation>
</comment>
<keyword evidence="2 5" id="KW-0547">Nucleotide-binding</keyword>
<reference evidence="7" key="1">
    <citation type="journal article" date="2020" name="mSystems">
        <title>Genome- and Community-Level Interaction Insights into Carbon Utilization and Element Cycling Functions of Hydrothermarchaeota in Hydrothermal Sediment.</title>
        <authorList>
            <person name="Zhou Z."/>
            <person name="Liu Y."/>
            <person name="Xu W."/>
            <person name="Pan J."/>
            <person name="Luo Z.H."/>
            <person name="Li M."/>
        </authorList>
    </citation>
    <scope>NUCLEOTIDE SEQUENCE [LARGE SCALE GENOMIC DNA]</scope>
    <source>
        <strain evidence="7">SpSt-1019</strain>
    </source>
</reference>
<dbReference type="PROSITE" id="PS51219">
    <property type="entry name" value="DPCK"/>
    <property type="match status" value="1"/>
</dbReference>
<keyword evidence="4 5" id="KW-0173">Coenzyme A biosynthesis</keyword>
<dbReference type="GO" id="GO:0005524">
    <property type="term" value="F:ATP binding"/>
    <property type="evidence" value="ECO:0007669"/>
    <property type="project" value="UniProtKB-UniRule"/>
</dbReference>
<dbReference type="SUPFAM" id="SSF52540">
    <property type="entry name" value="P-loop containing nucleoside triphosphate hydrolases"/>
    <property type="match status" value="1"/>
</dbReference>
<dbReference type="GO" id="GO:0005737">
    <property type="term" value="C:cytoplasm"/>
    <property type="evidence" value="ECO:0007669"/>
    <property type="project" value="UniProtKB-SubCell"/>
</dbReference>
<evidence type="ECO:0000313" key="7">
    <source>
        <dbReference type="EMBL" id="HHI66300.1"/>
    </source>
</evidence>
<feature type="binding site" evidence="5">
    <location>
        <begin position="15"/>
        <end position="20"/>
    </location>
    <ligand>
        <name>ATP</name>
        <dbReference type="ChEBI" id="CHEBI:30616"/>
    </ligand>
</feature>
<protein>
    <recommendedName>
        <fullName evidence="5 6">Dephospho-CoA kinase</fullName>
        <ecNumber evidence="5 6">2.7.1.24</ecNumber>
    </recommendedName>
    <alternativeName>
        <fullName evidence="5">Dephosphocoenzyme A kinase</fullName>
    </alternativeName>
</protein>
<name>A0A7C5KDV6_9BACT</name>
<comment type="caution">
    <text evidence="7">The sequence shown here is derived from an EMBL/GenBank/DDBJ whole genome shotgun (WGS) entry which is preliminary data.</text>
</comment>
<comment type="pathway">
    <text evidence="5">Cofactor biosynthesis; coenzyme A biosynthesis; CoA from (R)-pantothenate: step 5/5.</text>
</comment>
<evidence type="ECO:0000256" key="5">
    <source>
        <dbReference type="HAMAP-Rule" id="MF_00376"/>
    </source>
</evidence>
<dbReference type="PANTHER" id="PTHR10695">
    <property type="entry name" value="DEPHOSPHO-COA KINASE-RELATED"/>
    <property type="match status" value="1"/>
</dbReference>
<organism evidence="7">
    <name type="scientific">Thermodesulfobium narugense</name>
    <dbReference type="NCBI Taxonomy" id="184064"/>
    <lineage>
        <taxon>Bacteria</taxon>
        <taxon>Pseudomonadati</taxon>
        <taxon>Thermodesulfobiota</taxon>
        <taxon>Thermodesulfobiia</taxon>
        <taxon>Thermodesulfobiales</taxon>
        <taxon>Thermodesulfobiaceae</taxon>
        <taxon>Thermodesulfobium</taxon>
    </lineage>
</organism>